<dbReference type="Gene3D" id="3.40.50.12780">
    <property type="entry name" value="N-terminal domain of ligase-like"/>
    <property type="match status" value="1"/>
</dbReference>
<dbReference type="GO" id="GO:0050218">
    <property type="term" value="F:propionate-CoA ligase activity"/>
    <property type="evidence" value="ECO:0007669"/>
    <property type="project" value="TreeGrafter"/>
</dbReference>
<evidence type="ECO:0000313" key="5">
    <source>
        <dbReference type="EMBL" id="MBD3934427.1"/>
    </source>
</evidence>
<gene>
    <name evidence="5" type="ORF">IF129_23045</name>
</gene>
<reference evidence="5" key="1">
    <citation type="submission" date="2020-09" db="EMBL/GenBank/DDBJ databases">
        <title>Secondary metabolite and genome analysis of marine Streptomyces chumphonensis KK1-2T.</title>
        <authorList>
            <person name="Phongsopitanun W."/>
            <person name="Kanchanasin P."/>
            <person name="Pittayakhajonwut P."/>
            <person name="Suwanborirux K."/>
            <person name="Tanasupawat S."/>
        </authorList>
    </citation>
    <scope>NUCLEOTIDE SEQUENCE</scope>
    <source>
        <strain evidence="5">KK1-2</strain>
    </source>
</reference>
<comment type="similarity">
    <text evidence="1">Belongs to the ATP-dependent AMP-binding enzyme family.</text>
</comment>
<proteinExistence type="inferred from homology"/>
<sequence>MCRRRAGPCPRTGDPVDDYAAVYRRSLEAPEEFWAEAARSLAWDRPPRQVLDGAGAPYHRWFPDGWLNTCYNAVDRHVESGCADRVALLYDSPVTGVKRSHTYAELRDQVARFAGVLRGLGVRRGDRVVLYMPMVPQAVITMLACARIGAVHSVVFGGFAARELATRIADARPKVVVYGSCGVEPQRIVPYQPVLDEALRSLRLRPRVVVLQRPQCRAEVRPGELDWEAAVAAAQAVDCVPLPATDPLYVLYTSGTTGGPKGVVRDNGGHAVALAWSMRHVYDIEGGQVWWAASDIGWVVGHSYVVYAPLLVGATTVIYEGKPVGTPDAGALWRVVAEHGVAGMFAAPTALRAVRQADPAGRLARSRDLTSLRNLFVAGERLDPATHRWASDLLRVPVVDHWWQTETGWPICAGLRGLGDRPLKPGSPGLAVPGFDVRILDDHGNPAAPGSEGAICLRPPLPPGTLTGVWGEERRYVEAAPHPCAGHYLTGDSGYVDDEGYVYVMGRTDDVINVAGHRLSTGAMEAAVGAHPDVAECAVIGVRDELKGQVPRALVVLKAGATEDLGRLRADLVTRVREHVGPIASLKRVDVVNRLPKTRSGKILRRAMRGIADGREEPVPATIEDPEVLENLRSILWSS</sequence>
<evidence type="ECO:0000313" key="6">
    <source>
        <dbReference type="Proteomes" id="UP000632289"/>
    </source>
</evidence>
<protein>
    <submittedName>
        <fullName evidence="5">AMP-binding protein</fullName>
    </submittedName>
</protein>
<dbReference type="Pfam" id="PF13193">
    <property type="entry name" value="AMP-binding_C"/>
    <property type="match status" value="1"/>
</dbReference>
<comment type="caution">
    <text evidence="5">The sequence shown here is derived from an EMBL/GenBank/DDBJ whole genome shotgun (WGS) entry which is preliminary data.</text>
</comment>
<dbReference type="InterPro" id="IPR000873">
    <property type="entry name" value="AMP-dep_synth/lig_dom"/>
</dbReference>
<accession>A0A927IEQ8</accession>
<feature type="domain" description="AMP-dependent synthetase/ligase" evidence="2">
    <location>
        <begin position="77"/>
        <end position="460"/>
    </location>
</feature>
<dbReference type="Gene3D" id="3.30.300.30">
    <property type="match status" value="1"/>
</dbReference>
<evidence type="ECO:0000259" key="2">
    <source>
        <dbReference type="Pfam" id="PF00501"/>
    </source>
</evidence>
<feature type="domain" description="Acetyl-coenzyme A synthetase N-terminal" evidence="4">
    <location>
        <begin position="19"/>
        <end position="73"/>
    </location>
</feature>
<dbReference type="InterPro" id="IPR032387">
    <property type="entry name" value="ACAS_N"/>
</dbReference>
<organism evidence="5 6">
    <name type="scientific">Streptomyces chumphonensis</name>
    <dbReference type="NCBI Taxonomy" id="1214925"/>
    <lineage>
        <taxon>Bacteria</taxon>
        <taxon>Bacillati</taxon>
        <taxon>Actinomycetota</taxon>
        <taxon>Actinomycetes</taxon>
        <taxon>Kitasatosporales</taxon>
        <taxon>Streptomycetaceae</taxon>
        <taxon>Streptomyces</taxon>
    </lineage>
</organism>
<feature type="domain" description="AMP-binding enzyme C-terminal" evidence="3">
    <location>
        <begin position="524"/>
        <end position="602"/>
    </location>
</feature>
<evidence type="ECO:0000256" key="1">
    <source>
        <dbReference type="ARBA" id="ARBA00006432"/>
    </source>
</evidence>
<dbReference type="PROSITE" id="PS00455">
    <property type="entry name" value="AMP_BINDING"/>
    <property type="match status" value="1"/>
</dbReference>
<dbReference type="Pfam" id="PF16177">
    <property type="entry name" value="ACAS_N"/>
    <property type="match status" value="1"/>
</dbReference>
<evidence type="ECO:0000259" key="3">
    <source>
        <dbReference type="Pfam" id="PF13193"/>
    </source>
</evidence>
<dbReference type="InterPro" id="IPR045851">
    <property type="entry name" value="AMP-bd_C_sf"/>
</dbReference>
<dbReference type="InterPro" id="IPR020845">
    <property type="entry name" value="AMP-binding_CS"/>
</dbReference>
<dbReference type="Pfam" id="PF00501">
    <property type="entry name" value="AMP-binding"/>
    <property type="match status" value="1"/>
</dbReference>
<dbReference type="EMBL" id="JACXYU010000016">
    <property type="protein sequence ID" value="MBD3934427.1"/>
    <property type="molecule type" value="Genomic_DNA"/>
</dbReference>
<name>A0A927IEQ8_9ACTN</name>
<dbReference type="AlphaFoldDB" id="A0A927IEQ8"/>
<dbReference type="PANTHER" id="PTHR43347:SF3">
    <property type="entry name" value="ACYL-COA SYNTHETASE SHORT-CHAIN FAMILY MEMBER 3, MITOCHONDRIAL"/>
    <property type="match status" value="1"/>
</dbReference>
<dbReference type="InterPro" id="IPR042099">
    <property type="entry name" value="ANL_N_sf"/>
</dbReference>
<dbReference type="InterPro" id="IPR025110">
    <property type="entry name" value="AMP-bd_C"/>
</dbReference>
<keyword evidence="6" id="KW-1185">Reference proteome</keyword>
<dbReference type="PANTHER" id="PTHR43347">
    <property type="entry name" value="ACYL-COA SYNTHETASE"/>
    <property type="match status" value="1"/>
</dbReference>
<dbReference type="Proteomes" id="UP000632289">
    <property type="component" value="Unassembled WGS sequence"/>
</dbReference>
<dbReference type="SUPFAM" id="SSF56801">
    <property type="entry name" value="Acetyl-CoA synthetase-like"/>
    <property type="match status" value="1"/>
</dbReference>
<evidence type="ECO:0000259" key="4">
    <source>
        <dbReference type="Pfam" id="PF16177"/>
    </source>
</evidence>